<organism evidence="2 3">
    <name type="scientific">Necator americanus</name>
    <name type="common">Human hookworm</name>
    <dbReference type="NCBI Taxonomy" id="51031"/>
    <lineage>
        <taxon>Eukaryota</taxon>
        <taxon>Metazoa</taxon>
        <taxon>Ecdysozoa</taxon>
        <taxon>Nematoda</taxon>
        <taxon>Chromadorea</taxon>
        <taxon>Rhabditida</taxon>
        <taxon>Rhabditina</taxon>
        <taxon>Rhabditomorpha</taxon>
        <taxon>Strongyloidea</taxon>
        <taxon>Ancylostomatidae</taxon>
        <taxon>Bunostominae</taxon>
        <taxon>Necator</taxon>
    </lineage>
</organism>
<evidence type="ECO:0000313" key="3">
    <source>
        <dbReference type="Proteomes" id="UP001303046"/>
    </source>
</evidence>
<feature type="region of interest" description="Disordered" evidence="1">
    <location>
        <begin position="1"/>
        <end position="74"/>
    </location>
</feature>
<feature type="compositionally biased region" description="Basic and acidic residues" evidence="1">
    <location>
        <begin position="33"/>
        <end position="46"/>
    </location>
</feature>
<name>A0ABR1DT46_NECAM</name>
<sequence>MCSGLAPAAGRPAVDSDVRSDSQPVPGAMLDGKPVHNEAQEHDRVTQHTAHADVSPCTAATSQGEHDVLQFTHY</sequence>
<accession>A0ABR1DT46</accession>
<dbReference type="EMBL" id="JAVFWL010000005">
    <property type="protein sequence ID" value="KAK6753520.1"/>
    <property type="molecule type" value="Genomic_DNA"/>
</dbReference>
<proteinExistence type="predicted"/>
<comment type="caution">
    <text evidence="2">The sequence shown here is derived from an EMBL/GenBank/DDBJ whole genome shotgun (WGS) entry which is preliminary data.</text>
</comment>
<protein>
    <submittedName>
        <fullName evidence="2">Uncharacterized protein</fullName>
    </submittedName>
</protein>
<keyword evidence="3" id="KW-1185">Reference proteome</keyword>
<gene>
    <name evidence="2" type="primary">Necator_chrV.g17649</name>
    <name evidence="2" type="ORF">RB195_012859</name>
</gene>
<evidence type="ECO:0000313" key="2">
    <source>
        <dbReference type="EMBL" id="KAK6753520.1"/>
    </source>
</evidence>
<reference evidence="2 3" key="1">
    <citation type="submission" date="2023-08" db="EMBL/GenBank/DDBJ databases">
        <title>A Necator americanus chromosomal reference genome.</title>
        <authorList>
            <person name="Ilik V."/>
            <person name="Petrzelkova K.J."/>
            <person name="Pardy F."/>
            <person name="Fuh T."/>
            <person name="Niatou-Singa F.S."/>
            <person name="Gouil Q."/>
            <person name="Baker L."/>
            <person name="Ritchie M.E."/>
            <person name="Jex A.R."/>
            <person name="Gazzola D."/>
            <person name="Li H."/>
            <person name="Toshio Fujiwara R."/>
            <person name="Zhan B."/>
            <person name="Aroian R.V."/>
            <person name="Pafco B."/>
            <person name="Schwarz E.M."/>
        </authorList>
    </citation>
    <scope>NUCLEOTIDE SEQUENCE [LARGE SCALE GENOMIC DNA]</scope>
    <source>
        <strain evidence="2 3">Aroian</strain>
        <tissue evidence="2">Whole animal</tissue>
    </source>
</reference>
<evidence type="ECO:0000256" key="1">
    <source>
        <dbReference type="SAM" id="MobiDB-lite"/>
    </source>
</evidence>
<dbReference type="Proteomes" id="UP001303046">
    <property type="component" value="Unassembled WGS sequence"/>
</dbReference>